<evidence type="ECO:0000313" key="3">
    <source>
        <dbReference type="Proteomes" id="UP000799640"/>
    </source>
</evidence>
<keyword evidence="3" id="KW-1185">Reference proteome</keyword>
<name>A0A6G1HZC7_9PEZI</name>
<sequence>MFVEVHGTVHRMRQYTQNLTWGANSTAIWYLEDRRWKNQRISTCRAIRKLGWERTTGINCFRRCFLRLRLSHHNALPLPLPSPPLHCPPARRARKRPKRQSEALPAATPPSNCNTQGTTTHIVNKQTQPYTRSFLLLSSSSHFAASMPLA</sequence>
<protein>
    <submittedName>
        <fullName evidence="2">Uncharacterized protein</fullName>
    </submittedName>
</protein>
<accession>A0A6G1HZC7</accession>
<dbReference type="EMBL" id="ML996693">
    <property type="protein sequence ID" value="KAF2401413.1"/>
    <property type="molecule type" value="Genomic_DNA"/>
</dbReference>
<evidence type="ECO:0000313" key="2">
    <source>
        <dbReference type="EMBL" id="KAF2401413.1"/>
    </source>
</evidence>
<dbReference type="Proteomes" id="UP000799640">
    <property type="component" value="Unassembled WGS sequence"/>
</dbReference>
<feature type="compositionally biased region" description="Basic residues" evidence="1">
    <location>
        <begin position="89"/>
        <end position="98"/>
    </location>
</feature>
<reference evidence="2" key="1">
    <citation type="journal article" date="2020" name="Stud. Mycol.">
        <title>101 Dothideomycetes genomes: a test case for predicting lifestyles and emergence of pathogens.</title>
        <authorList>
            <person name="Haridas S."/>
            <person name="Albert R."/>
            <person name="Binder M."/>
            <person name="Bloem J."/>
            <person name="Labutti K."/>
            <person name="Salamov A."/>
            <person name="Andreopoulos B."/>
            <person name="Baker S."/>
            <person name="Barry K."/>
            <person name="Bills G."/>
            <person name="Bluhm B."/>
            <person name="Cannon C."/>
            <person name="Castanera R."/>
            <person name="Culley D."/>
            <person name="Daum C."/>
            <person name="Ezra D."/>
            <person name="Gonzalez J."/>
            <person name="Henrissat B."/>
            <person name="Kuo A."/>
            <person name="Liang C."/>
            <person name="Lipzen A."/>
            <person name="Lutzoni F."/>
            <person name="Magnuson J."/>
            <person name="Mondo S."/>
            <person name="Nolan M."/>
            <person name="Ohm R."/>
            <person name="Pangilinan J."/>
            <person name="Park H.-J."/>
            <person name="Ramirez L."/>
            <person name="Alfaro M."/>
            <person name="Sun H."/>
            <person name="Tritt A."/>
            <person name="Yoshinaga Y."/>
            <person name="Zwiers L.-H."/>
            <person name="Turgeon B."/>
            <person name="Goodwin S."/>
            <person name="Spatafora J."/>
            <person name="Crous P."/>
            <person name="Grigoriev I."/>
        </authorList>
    </citation>
    <scope>NUCLEOTIDE SEQUENCE</scope>
    <source>
        <strain evidence="2">CBS 262.69</strain>
    </source>
</reference>
<dbReference type="AlphaFoldDB" id="A0A6G1HZC7"/>
<gene>
    <name evidence="2" type="ORF">EJ06DRAFT_390950</name>
</gene>
<evidence type="ECO:0000256" key="1">
    <source>
        <dbReference type="SAM" id="MobiDB-lite"/>
    </source>
</evidence>
<feature type="compositionally biased region" description="Polar residues" evidence="1">
    <location>
        <begin position="109"/>
        <end position="118"/>
    </location>
</feature>
<proteinExistence type="predicted"/>
<organism evidence="2 3">
    <name type="scientific">Trichodelitschia bisporula</name>
    <dbReference type="NCBI Taxonomy" id="703511"/>
    <lineage>
        <taxon>Eukaryota</taxon>
        <taxon>Fungi</taxon>
        <taxon>Dikarya</taxon>
        <taxon>Ascomycota</taxon>
        <taxon>Pezizomycotina</taxon>
        <taxon>Dothideomycetes</taxon>
        <taxon>Dothideomycetes incertae sedis</taxon>
        <taxon>Phaeotrichales</taxon>
        <taxon>Phaeotrichaceae</taxon>
        <taxon>Trichodelitschia</taxon>
    </lineage>
</organism>
<feature type="region of interest" description="Disordered" evidence="1">
    <location>
        <begin position="81"/>
        <end position="118"/>
    </location>
</feature>